<dbReference type="SUPFAM" id="SSF55729">
    <property type="entry name" value="Acyl-CoA N-acyltransferases (Nat)"/>
    <property type="match status" value="1"/>
</dbReference>
<evidence type="ECO:0000313" key="3">
    <source>
        <dbReference type="Proteomes" id="UP001500655"/>
    </source>
</evidence>
<gene>
    <name evidence="2" type="ORF">GCM10009681_38820</name>
</gene>
<reference evidence="3" key="1">
    <citation type="journal article" date="2019" name="Int. J. Syst. Evol. Microbiol.">
        <title>The Global Catalogue of Microorganisms (GCM) 10K type strain sequencing project: providing services to taxonomists for standard genome sequencing and annotation.</title>
        <authorList>
            <consortium name="The Broad Institute Genomics Platform"/>
            <consortium name="The Broad Institute Genome Sequencing Center for Infectious Disease"/>
            <person name="Wu L."/>
            <person name="Ma J."/>
        </authorList>
    </citation>
    <scope>NUCLEOTIDE SEQUENCE [LARGE SCALE GENOMIC DNA]</scope>
    <source>
        <strain evidence="3">JCM 13249</strain>
    </source>
</reference>
<dbReference type="PROSITE" id="PS51186">
    <property type="entry name" value="GNAT"/>
    <property type="match status" value="1"/>
</dbReference>
<dbReference type="Pfam" id="PF24553">
    <property type="entry name" value="Rv0428c_C"/>
    <property type="match status" value="1"/>
</dbReference>
<protein>
    <submittedName>
        <fullName evidence="2">GNAT family N-acetyltransferase</fullName>
    </submittedName>
</protein>
<dbReference type="CDD" id="cd04301">
    <property type="entry name" value="NAT_SF"/>
    <property type="match status" value="1"/>
</dbReference>
<evidence type="ECO:0000259" key="1">
    <source>
        <dbReference type="PROSITE" id="PS51186"/>
    </source>
</evidence>
<dbReference type="InterPro" id="IPR016181">
    <property type="entry name" value="Acyl_CoA_acyltransferase"/>
</dbReference>
<dbReference type="InterPro" id="IPR056935">
    <property type="entry name" value="Rv0428c-like_C"/>
</dbReference>
<comment type="caution">
    <text evidence="2">The sequence shown here is derived from an EMBL/GenBank/DDBJ whole genome shotgun (WGS) entry which is preliminary data.</text>
</comment>
<evidence type="ECO:0000313" key="2">
    <source>
        <dbReference type="EMBL" id="GAA1763967.1"/>
    </source>
</evidence>
<dbReference type="InterPro" id="IPR000182">
    <property type="entry name" value="GNAT_dom"/>
</dbReference>
<dbReference type="Pfam" id="PF24551">
    <property type="entry name" value="SH3_Rv0428c"/>
    <property type="match status" value="1"/>
</dbReference>
<dbReference type="Proteomes" id="UP001500655">
    <property type="component" value="Unassembled WGS sequence"/>
</dbReference>
<dbReference type="RefSeq" id="WP_344083720.1">
    <property type="nucleotide sequence ID" value="NZ_BAAALS010000019.1"/>
</dbReference>
<sequence>MISSADLGARVVVRLRVGLGPTGRPAFTDLTGELVAIDAERLVVRTEDGRAHAHALREVAAAKPIPPRPPKYSEIAAVEWASASTWRAPVQERLGDWLLRAADGWTARGNSALPLGDPGLPLAAAVDRVTAWYAGRGLRPGISVPMPVCRAVLDELLARGWEAWPTTLVQTASLDTVLATAPARADLPAVSLHPAPSPAWLAAVAGRKGSLPAAAHRLLTGAAGVRFAEVYDGTELAALARGALSTDGEWLVFSLVEVSEAHRRRGLAQHVARALAQWAVAQGARRAALQVLEENVAALSLYARLGFTTHHPYVTLTAPVSP</sequence>
<feature type="domain" description="N-acetyltransferase" evidence="1">
    <location>
        <begin position="190"/>
        <end position="322"/>
    </location>
</feature>
<dbReference type="InterPro" id="IPR056934">
    <property type="entry name" value="SH3_Rv0428c"/>
</dbReference>
<dbReference type="EMBL" id="BAAALS010000019">
    <property type="protein sequence ID" value="GAA1763967.1"/>
    <property type="molecule type" value="Genomic_DNA"/>
</dbReference>
<accession>A0ABP4WZV4</accession>
<keyword evidence="3" id="KW-1185">Reference proteome</keyword>
<organism evidence="2 3">
    <name type="scientific">Luedemannella helvata</name>
    <dbReference type="NCBI Taxonomy" id="349315"/>
    <lineage>
        <taxon>Bacteria</taxon>
        <taxon>Bacillati</taxon>
        <taxon>Actinomycetota</taxon>
        <taxon>Actinomycetes</taxon>
        <taxon>Micromonosporales</taxon>
        <taxon>Micromonosporaceae</taxon>
        <taxon>Luedemannella</taxon>
    </lineage>
</organism>
<dbReference type="Gene3D" id="3.40.630.30">
    <property type="match status" value="1"/>
</dbReference>
<name>A0ABP4WZV4_9ACTN</name>
<proteinExistence type="predicted"/>